<evidence type="ECO:0000256" key="6">
    <source>
        <dbReference type="SAM" id="Phobius"/>
    </source>
</evidence>
<keyword evidence="4 6" id="KW-1133">Transmembrane helix</keyword>
<dbReference type="EMBL" id="JAGGKI010000002">
    <property type="protein sequence ID" value="MBP1891988.1"/>
    <property type="molecule type" value="Genomic_DNA"/>
</dbReference>
<feature type="transmembrane region" description="Helical" evidence="6">
    <location>
        <begin position="143"/>
        <end position="171"/>
    </location>
</feature>
<comment type="caution">
    <text evidence="7">The sequence shown here is derived from an EMBL/GenBank/DDBJ whole genome shotgun (WGS) entry which is preliminary data.</text>
</comment>
<protein>
    <submittedName>
        <fullName evidence="7">O-antigen/teichoic acid export membrane protein</fullName>
    </submittedName>
</protein>
<name>A0ABS4F6U9_9BACL</name>
<gene>
    <name evidence="7" type="ORF">J2Z18_001060</name>
</gene>
<keyword evidence="3 6" id="KW-0812">Transmembrane</keyword>
<feature type="transmembrane region" description="Helical" evidence="6">
    <location>
        <begin position="20"/>
        <end position="46"/>
    </location>
</feature>
<feature type="transmembrane region" description="Helical" evidence="6">
    <location>
        <begin position="257"/>
        <end position="276"/>
    </location>
</feature>
<evidence type="ECO:0000313" key="7">
    <source>
        <dbReference type="EMBL" id="MBP1891988.1"/>
    </source>
</evidence>
<evidence type="ECO:0000256" key="3">
    <source>
        <dbReference type="ARBA" id="ARBA00022692"/>
    </source>
</evidence>
<proteinExistence type="predicted"/>
<evidence type="ECO:0000256" key="2">
    <source>
        <dbReference type="ARBA" id="ARBA00022475"/>
    </source>
</evidence>
<keyword evidence="5 6" id="KW-0472">Membrane</keyword>
<keyword evidence="2" id="KW-1003">Cell membrane</keyword>
<feature type="transmembrane region" description="Helical" evidence="6">
    <location>
        <begin position="58"/>
        <end position="78"/>
    </location>
</feature>
<organism evidence="7 8">
    <name type="scientific">Paenibacillus lactis</name>
    <dbReference type="NCBI Taxonomy" id="228574"/>
    <lineage>
        <taxon>Bacteria</taxon>
        <taxon>Bacillati</taxon>
        <taxon>Bacillota</taxon>
        <taxon>Bacilli</taxon>
        <taxon>Bacillales</taxon>
        <taxon>Paenibacillaceae</taxon>
        <taxon>Paenibacillus</taxon>
    </lineage>
</organism>
<evidence type="ECO:0000256" key="1">
    <source>
        <dbReference type="ARBA" id="ARBA00004651"/>
    </source>
</evidence>
<evidence type="ECO:0000256" key="4">
    <source>
        <dbReference type="ARBA" id="ARBA00022989"/>
    </source>
</evidence>
<dbReference type="PANTHER" id="PTHR30250:SF21">
    <property type="entry name" value="LIPID II FLIPPASE MURJ"/>
    <property type="match status" value="1"/>
</dbReference>
<feature type="transmembrane region" description="Helical" evidence="6">
    <location>
        <begin position="192"/>
        <end position="211"/>
    </location>
</feature>
<feature type="transmembrane region" description="Helical" evidence="6">
    <location>
        <begin position="231"/>
        <end position="250"/>
    </location>
</feature>
<evidence type="ECO:0000256" key="5">
    <source>
        <dbReference type="ARBA" id="ARBA00023136"/>
    </source>
</evidence>
<accession>A0ABS4F6U9</accession>
<dbReference type="GeneID" id="95403096"/>
<reference evidence="7 8" key="1">
    <citation type="submission" date="2021-03" db="EMBL/GenBank/DDBJ databases">
        <title>Genomic Encyclopedia of Type Strains, Phase IV (KMG-IV): sequencing the most valuable type-strain genomes for metagenomic binning, comparative biology and taxonomic classification.</title>
        <authorList>
            <person name="Goeker M."/>
        </authorList>
    </citation>
    <scope>NUCLEOTIDE SEQUENCE [LARGE SCALE GENOMIC DNA]</scope>
    <source>
        <strain evidence="7 8">DSM 15596</strain>
    </source>
</reference>
<dbReference type="InterPro" id="IPR050833">
    <property type="entry name" value="Poly_Biosynth_Transport"/>
</dbReference>
<sequence length="285" mass="31965">MFVVPLLSLLRGYLQGIELYNVIAFSEIIEQAIRVFFMLVIVVLYMPQGPAIATGNSMISTSLGAISAFFVLISYYLFVNRKSDQPPPRWKDTSFQKEIKWFLNSSLIISLTRLLVPLSDALDAIIIPNRLQAAGYTSAEATAIFGVLTGMAALVAYMPTLVTAAISHTLAMRMVADWEARNFDGFYLRTRIALKISWIWGWTASLFLYVYNEEISLILFDTIEAAKPIQYLFIVPLLVGIREVSTSILWVQEYKKVPLIGLIVGISISIVVHYYLVAIPGLNYC</sequence>
<dbReference type="Proteomes" id="UP000706926">
    <property type="component" value="Unassembled WGS sequence"/>
</dbReference>
<comment type="subcellular location">
    <subcellularLocation>
        <location evidence="1">Cell membrane</location>
        <topology evidence="1">Multi-pass membrane protein</topology>
    </subcellularLocation>
</comment>
<dbReference type="RefSeq" id="WP_210094302.1">
    <property type="nucleotide sequence ID" value="NZ_CP139098.1"/>
</dbReference>
<evidence type="ECO:0000313" key="8">
    <source>
        <dbReference type="Proteomes" id="UP000706926"/>
    </source>
</evidence>
<dbReference type="PANTHER" id="PTHR30250">
    <property type="entry name" value="PST FAMILY PREDICTED COLANIC ACID TRANSPORTER"/>
    <property type="match status" value="1"/>
</dbReference>
<keyword evidence="8" id="KW-1185">Reference proteome</keyword>